<evidence type="ECO:0000313" key="2">
    <source>
        <dbReference type="Proteomes" id="UP000886998"/>
    </source>
</evidence>
<gene>
    <name evidence="1" type="primary">EVAR_96344_1</name>
    <name evidence="1" type="ORF">TNIN_401751</name>
</gene>
<keyword evidence="2" id="KW-1185">Reference proteome</keyword>
<name>A0A8X6WLW5_9ARAC</name>
<dbReference type="AlphaFoldDB" id="A0A8X6WLW5"/>
<organism evidence="1 2">
    <name type="scientific">Trichonephila inaurata madagascariensis</name>
    <dbReference type="NCBI Taxonomy" id="2747483"/>
    <lineage>
        <taxon>Eukaryota</taxon>
        <taxon>Metazoa</taxon>
        <taxon>Ecdysozoa</taxon>
        <taxon>Arthropoda</taxon>
        <taxon>Chelicerata</taxon>
        <taxon>Arachnida</taxon>
        <taxon>Araneae</taxon>
        <taxon>Araneomorphae</taxon>
        <taxon>Entelegynae</taxon>
        <taxon>Araneoidea</taxon>
        <taxon>Nephilidae</taxon>
        <taxon>Trichonephila</taxon>
        <taxon>Trichonephila inaurata</taxon>
    </lineage>
</organism>
<dbReference type="OrthoDB" id="6779460at2759"/>
<sequence length="108" mass="12033">MLIGKLDSVDITTKQARDDADVLIVETAIEESEHHRTAVIVGEDIDLLEIGLQCSLACGQCNGQACFSASRYESDLDEDCTFDPKILQDLETNILDDENNEKKLEIFK</sequence>
<accession>A0A8X6WLW5</accession>
<evidence type="ECO:0000313" key="1">
    <source>
        <dbReference type="EMBL" id="GFY37370.1"/>
    </source>
</evidence>
<comment type="caution">
    <text evidence="1">The sequence shown here is derived from an EMBL/GenBank/DDBJ whole genome shotgun (WGS) entry which is preliminary data.</text>
</comment>
<dbReference type="EMBL" id="BMAV01000277">
    <property type="protein sequence ID" value="GFY37370.1"/>
    <property type="molecule type" value="Genomic_DNA"/>
</dbReference>
<dbReference type="Proteomes" id="UP000886998">
    <property type="component" value="Unassembled WGS sequence"/>
</dbReference>
<protein>
    <submittedName>
        <fullName evidence="1">Uncharacterized protein</fullName>
    </submittedName>
</protein>
<reference evidence="1" key="1">
    <citation type="submission" date="2020-08" db="EMBL/GenBank/DDBJ databases">
        <title>Multicomponent nature underlies the extraordinary mechanical properties of spider dragline silk.</title>
        <authorList>
            <person name="Kono N."/>
            <person name="Nakamura H."/>
            <person name="Mori M."/>
            <person name="Yoshida Y."/>
            <person name="Ohtoshi R."/>
            <person name="Malay A.D."/>
            <person name="Moran D.A.P."/>
            <person name="Tomita M."/>
            <person name="Numata K."/>
            <person name="Arakawa K."/>
        </authorList>
    </citation>
    <scope>NUCLEOTIDE SEQUENCE</scope>
</reference>
<proteinExistence type="predicted"/>